<dbReference type="Proteomes" id="UP000728032">
    <property type="component" value="Unassembled WGS sequence"/>
</dbReference>
<comment type="domain">
    <text evidence="7">The DHHC domain is required for palmitoyltransferase activity.</text>
</comment>
<accession>A0A7R9MPZ5</accession>
<organism evidence="9">
    <name type="scientific">Oppiella nova</name>
    <dbReference type="NCBI Taxonomy" id="334625"/>
    <lineage>
        <taxon>Eukaryota</taxon>
        <taxon>Metazoa</taxon>
        <taxon>Ecdysozoa</taxon>
        <taxon>Arthropoda</taxon>
        <taxon>Chelicerata</taxon>
        <taxon>Arachnida</taxon>
        <taxon>Acari</taxon>
        <taxon>Acariformes</taxon>
        <taxon>Sarcoptiformes</taxon>
        <taxon>Oribatida</taxon>
        <taxon>Brachypylina</taxon>
        <taxon>Oppioidea</taxon>
        <taxon>Oppiidae</taxon>
        <taxon>Oppiella</taxon>
    </lineage>
</organism>
<dbReference type="GO" id="GO:0019706">
    <property type="term" value="F:protein-cysteine S-palmitoyltransferase activity"/>
    <property type="evidence" value="ECO:0007669"/>
    <property type="project" value="UniProtKB-EC"/>
</dbReference>
<evidence type="ECO:0000256" key="4">
    <source>
        <dbReference type="ARBA" id="ARBA00022989"/>
    </source>
</evidence>
<dbReference type="AlphaFoldDB" id="A0A7R9MPZ5"/>
<dbReference type="EMBL" id="OC952439">
    <property type="protein sequence ID" value="CAD7664325.1"/>
    <property type="molecule type" value="Genomic_DNA"/>
</dbReference>
<evidence type="ECO:0000256" key="3">
    <source>
        <dbReference type="ARBA" id="ARBA00022692"/>
    </source>
</evidence>
<evidence type="ECO:0000256" key="2">
    <source>
        <dbReference type="ARBA" id="ARBA00022679"/>
    </source>
</evidence>
<evidence type="ECO:0000256" key="7">
    <source>
        <dbReference type="RuleBase" id="RU079119"/>
    </source>
</evidence>
<feature type="non-terminal residue" evidence="9">
    <location>
        <position position="131"/>
    </location>
</feature>
<evidence type="ECO:0000256" key="1">
    <source>
        <dbReference type="ARBA" id="ARBA00004141"/>
    </source>
</evidence>
<gene>
    <name evidence="9" type="ORF">ONB1V03_LOCUS20883</name>
</gene>
<comment type="subcellular location">
    <subcellularLocation>
        <location evidence="1">Membrane</location>
        <topology evidence="1">Multi-pass membrane protein</topology>
    </subcellularLocation>
</comment>
<dbReference type="PANTHER" id="PTHR22883">
    <property type="entry name" value="ZINC FINGER DHHC DOMAIN CONTAINING PROTEIN"/>
    <property type="match status" value="1"/>
</dbReference>
<keyword evidence="3" id="KW-0812">Transmembrane</keyword>
<name>A0A7R9MPZ5_9ACAR</name>
<dbReference type="GO" id="GO:0005783">
    <property type="term" value="C:endoplasmic reticulum"/>
    <property type="evidence" value="ECO:0007669"/>
    <property type="project" value="TreeGrafter"/>
</dbReference>
<comment type="catalytic activity">
    <reaction evidence="7">
        <text>L-cysteinyl-[protein] + hexadecanoyl-CoA = S-hexadecanoyl-L-cysteinyl-[protein] + CoA</text>
        <dbReference type="Rhea" id="RHEA:36683"/>
        <dbReference type="Rhea" id="RHEA-COMP:10131"/>
        <dbReference type="Rhea" id="RHEA-COMP:11032"/>
        <dbReference type="ChEBI" id="CHEBI:29950"/>
        <dbReference type="ChEBI" id="CHEBI:57287"/>
        <dbReference type="ChEBI" id="CHEBI:57379"/>
        <dbReference type="ChEBI" id="CHEBI:74151"/>
        <dbReference type="EC" id="2.3.1.225"/>
    </reaction>
</comment>
<evidence type="ECO:0000259" key="8">
    <source>
        <dbReference type="Pfam" id="PF01529"/>
    </source>
</evidence>
<keyword evidence="4" id="KW-1133">Transmembrane helix</keyword>
<dbReference type="EMBL" id="CAJPVJ010037614">
    <property type="protein sequence ID" value="CAG2181462.1"/>
    <property type="molecule type" value="Genomic_DNA"/>
</dbReference>
<dbReference type="InterPro" id="IPR039859">
    <property type="entry name" value="PFA4/ZDH16/20/ERF2-like"/>
</dbReference>
<evidence type="ECO:0000313" key="10">
    <source>
        <dbReference type="Proteomes" id="UP000728032"/>
    </source>
</evidence>
<evidence type="ECO:0000256" key="6">
    <source>
        <dbReference type="ARBA" id="ARBA00023315"/>
    </source>
</evidence>
<proteinExistence type="inferred from homology"/>
<evidence type="ECO:0000256" key="5">
    <source>
        <dbReference type="ARBA" id="ARBA00023136"/>
    </source>
</evidence>
<sequence length="131" mass="15243">CDPGVVAKDHDQRYRVSFHACEPVTIIELAERDGFDPQWFCSTCLIRKPLRSKHCSICNQCVARFDHHCPWVANCVDYEHHIHFGDDTNVWTFIANAWTYNGWITWCALNAAVHSRLVRNDYKRAHELSAL</sequence>
<feature type="domain" description="Palmitoyltransferase DHHC" evidence="8">
    <location>
        <begin position="37"/>
        <end position="114"/>
    </location>
</feature>
<dbReference type="GO" id="GO:0006612">
    <property type="term" value="P:protein targeting to membrane"/>
    <property type="evidence" value="ECO:0007669"/>
    <property type="project" value="TreeGrafter"/>
</dbReference>
<dbReference type="PROSITE" id="PS50216">
    <property type="entry name" value="DHHC"/>
    <property type="match status" value="1"/>
</dbReference>
<keyword evidence="6 7" id="KW-0012">Acyltransferase</keyword>
<dbReference type="GO" id="GO:0005794">
    <property type="term" value="C:Golgi apparatus"/>
    <property type="evidence" value="ECO:0007669"/>
    <property type="project" value="TreeGrafter"/>
</dbReference>
<dbReference type="Pfam" id="PF01529">
    <property type="entry name" value="DHHC"/>
    <property type="match status" value="1"/>
</dbReference>
<dbReference type="InterPro" id="IPR001594">
    <property type="entry name" value="Palmitoyltrfase_DHHC"/>
</dbReference>
<dbReference type="GO" id="GO:0016020">
    <property type="term" value="C:membrane"/>
    <property type="evidence" value="ECO:0007669"/>
    <property type="project" value="UniProtKB-SubCell"/>
</dbReference>
<evidence type="ECO:0000313" key="9">
    <source>
        <dbReference type="EMBL" id="CAD7664325.1"/>
    </source>
</evidence>
<keyword evidence="10" id="KW-1185">Reference proteome</keyword>
<keyword evidence="2 7" id="KW-0808">Transferase</keyword>
<dbReference type="OrthoDB" id="6781668at2759"/>
<comment type="similarity">
    <text evidence="7">Belongs to the DHHC palmitoyltransferase family.</text>
</comment>
<reference evidence="9" key="1">
    <citation type="submission" date="2020-11" db="EMBL/GenBank/DDBJ databases">
        <authorList>
            <person name="Tran Van P."/>
        </authorList>
    </citation>
    <scope>NUCLEOTIDE SEQUENCE</scope>
</reference>
<protein>
    <recommendedName>
        <fullName evidence="7">Palmitoyltransferase</fullName>
        <ecNumber evidence="7">2.3.1.225</ecNumber>
    </recommendedName>
</protein>
<dbReference type="EC" id="2.3.1.225" evidence="7"/>
<keyword evidence="5" id="KW-0472">Membrane</keyword>